<name>D9TIA8_CALOO</name>
<evidence type="ECO:0000313" key="6">
    <source>
        <dbReference type="Proteomes" id="UP000000347"/>
    </source>
</evidence>
<dbReference type="InterPro" id="IPR012312">
    <property type="entry name" value="Hemerythrin-like"/>
</dbReference>
<dbReference type="CDD" id="cd12107">
    <property type="entry name" value="Hemerythrin"/>
    <property type="match status" value="1"/>
</dbReference>
<keyword evidence="2" id="KW-0479">Metal-binding</keyword>
<dbReference type="InterPro" id="IPR050669">
    <property type="entry name" value="Hemerythrin"/>
</dbReference>
<dbReference type="InterPro" id="IPR012827">
    <property type="entry name" value="Hemerythrin_metal-bd"/>
</dbReference>
<evidence type="ECO:0000259" key="4">
    <source>
        <dbReference type="Pfam" id="PF01814"/>
    </source>
</evidence>
<evidence type="ECO:0000256" key="2">
    <source>
        <dbReference type="ARBA" id="ARBA00022723"/>
    </source>
</evidence>
<evidence type="ECO:0000313" key="5">
    <source>
        <dbReference type="EMBL" id="ADL41740.1"/>
    </source>
</evidence>
<dbReference type="KEGG" id="cob:COB47_0405"/>
<dbReference type="EMBL" id="CP002164">
    <property type="protein sequence ID" value="ADL41740.1"/>
    <property type="molecule type" value="Genomic_DNA"/>
</dbReference>
<sequence>MPQIEWLDQYSVGVESIDNQHKELFERVNRLLNACAQGEGKKVLPEVLDFLGDYVVFHFSTEEKYMKEYLYPDYLTHKKEHDSFVETYKKFREEIEKEGAGVAAVIKTNKLIVDWLKNHILGTDRKLGVFLKERKIQTE</sequence>
<dbReference type="Pfam" id="PF01814">
    <property type="entry name" value="Hemerythrin"/>
    <property type="match status" value="1"/>
</dbReference>
<comment type="similarity">
    <text evidence="1">Belongs to the hemerythrin family.</text>
</comment>
<dbReference type="InterPro" id="IPR035938">
    <property type="entry name" value="Hemerythrin-like_sf"/>
</dbReference>
<dbReference type="RefSeq" id="WP_013289746.1">
    <property type="nucleotide sequence ID" value="NC_014392.1"/>
</dbReference>
<dbReference type="SUPFAM" id="SSF47188">
    <property type="entry name" value="Hemerythrin-like"/>
    <property type="match status" value="1"/>
</dbReference>
<dbReference type="eggNOG" id="COG2703">
    <property type="taxonomic scope" value="Bacteria"/>
</dbReference>
<keyword evidence="3" id="KW-0408">Iron</keyword>
<dbReference type="Proteomes" id="UP000000347">
    <property type="component" value="Chromosome"/>
</dbReference>
<feature type="domain" description="Hemerythrin-like" evidence="4">
    <location>
        <begin position="13"/>
        <end position="127"/>
    </location>
</feature>
<dbReference type="STRING" id="608506.COB47_0405"/>
<proteinExistence type="inferred from homology"/>
<dbReference type="OrthoDB" id="9797092at2"/>
<organism evidence="5 6">
    <name type="scientific">Caldicellulosiruptor obsidiansis (strain ATCC BAA-2073 / JCM 16842 / OB47)</name>
    <dbReference type="NCBI Taxonomy" id="608506"/>
    <lineage>
        <taxon>Bacteria</taxon>
        <taxon>Bacillati</taxon>
        <taxon>Bacillota</taxon>
        <taxon>Bacillota incertae sedis</taxon>
        <taxon>Caldicellulosiruptorales</taxon>
        <taxon>Caldicellulosiruptoraceae</taxon>
        <taxon>Caldicellulosiruptor</taxon>
    </lineage>
</organism>
<evidence type="ECO:0000256" key="3">
    <source>
        <dbReference type="ARBA" id="ARBA00023004"/>
    </source>
</evidence>
<dbReference type="AlphaFoldDB" id="D9TIA8"/>
<dbReference type="Gene3D" id="1.20.120.50">
    <property type="entry name" value="Hemerythrin-like"/>
    <property type="match status" value="1"/>
</dbReference>
<keyword evidence="6" id="KW-1185">Reference proteome</keyword>
<dbReference type="NCBIfam" id="TIGR02481">
    <property type="entry name" value="hemeryth_dom"/>
    <property type="match status" value="1"/>
</dbReference>
<dbReference type="PROSITE" id="PS00550">
    <property type="entry name" value="HEMERYTHRINS"/>
    <property type="match status" value="1"/>
</dbReference>
<dbReference type="PANTHER" id="PTHR37164:SF1">
    <property type="entry name" value="BACTERIOHEMERYTHRIN"/>
    <property type="match status" value="1"/>
</dbReference>
<protein>
    <submittedName>
        <fullName evidence="5">Hemerythrin-like metal-binding protein</fullName>
    </submittedName>
</protein>
<dbReference type="InterPro" id="IPR016131">
    <property type="entry name" value="Haemerythrin_Fe_BS"/>
</dbReference>
<dbReference type="NCBIfam" id="NF033749">
    <property type="entry name" value="bact_hemeryth"/>
    <property type="match status" value="1"/>
</dbReference>
<dbReference type="GO" id="GO:0046872">
    <property type="term" value="F:metal ion binding"/>
    <property type="evidence" value="ECO:0007669"/>
    <property type="project" value="UniProtKB-KW"/>
</dbReference>
<gene>
    <name evidence="5" type="ordered locus">COB47_0405</name>
</gene>
<accession>D9TIA8</accession>
<dbReference type="HOGENOM" id="CLU_086902_3_1_9"/>
<reference evidence="5 6" key="1">
    <citation type="journal article" date="2010" name="J. Bacteriol.">
        <title>Complete genome sequence of the cellulolytic thermophile Caldicellulosiruptor obsidiansis OB47T.</title>
        <authorList>
            <person name="Elkins J.G."/>
            <person name="Lochner A."/>
            <person name="Hamilton-Brehm S.D."/>
            <person name="Davenport K.W."/>
            <person name="Podar M."/>
            <person name="Brown S.D."/>
            <person name="Land M.L."/>
            <person name="Hauser L.J."/>
            <person name="Klingeman D.M."/>
            <person name="Raman B."/>
            <person name="Goodwin L.A."/>
            <person name="Tapia R."/>
            <person name="Meincke L.J."/>
            <person name="Detter J.C."/>
            <person name="Bruce D.C."/>
            <person name="Han C.S."/>
            <person name="Palumbo A.V."/>
            <person name="Cottingham R.W."/>
            <person name="Keller M."/>
            <person name="Graham D.E."/>
        </authorList>
    </citation>
    <scope>NUCLEOTIDE SEQUENCE [LARGE SCALE GENOMIC DNA]</scope>
    <source>
        <strain evidence="6">ATCC BAA-2073 / strain OB47</strain>
    </source>
</reference>
<dbReference type="PANTHER" id="PTHR37164">
    <property type="entry name" value="BACTERIOHEMERYTHRIN"/>
    <property type="match status" value="1"/>
</dbReference>
<evidence type="ECO:0000256" key="1">
    <source>
        <dbReference type="ARBA" id="ARBA00010587"/>
    </source>
</evidence>